<evidence type="ECO:0000256" key="1">
    <source>
        <dbReference type="ARBA" id="ARBA00004141"/>
    </source>
</evidence>
<feature type="region of interest" description="Disordered" evidence="8">
    <location>
        <begin position="28"/>
        <end position="97"/>
    </location>
</feature>
<proteinExistence type="inferred from homology"/>
<evidence type="ECO:0000256" key="4">
    <source>
        <dbReference type="ARBA" id="ARBA00022821"/>
    </source>
</evidence>
<evidence type="ECO:0000313" key="10">
    <source>
        <dbReference type="Proteomes" id="UP001396334"/>
    </source>
</evidence>
<name>A0ABR1ZBD7_9ROSI</name>
<sequence length="142" mass="16260">MSEEIFRPLNVSKNVVHQFENWHQTAKKQIKQGRHSENTTRFSSRPPTPTHGMSPVHPLHSYPQRRVESCHVSPRHSEFENNQWDPADSFANSPNHHDIVVPTVAHGKLQLETSELVSRSPSSVRTQHTINIGPSNFSFVKR</sequence>
<evidence type="ECO:0000313" key="9">
    <source>
        <dbReference type="EMBL" id="KAK8477138.1"/>
    </source>
</evidence>
<evidence type="ECO:0000256" key="3">
    <source>
        <dbReference type="ARBA" id="ARBA00022692"/>
    </source>
</evidence>
<protein>
    <submittedName>
        <fullName evidence="9">Uncharacterized protein</fullName>
    </submittedName>
</protein>
<evidence type="ECO:0000256" key="2">
    <source>
        <dbReference type="ARBA" id="ARBA00006574"/>
    </source>
</evidence>
<dbReference type="EMBL" id="JBBPBN010001907">
    <property type="protein sequence ID" value="KAK8477138.1"/>
    <property type="molecule type" value="Genomic_DNA"/>
</dbReference>
<organism evidence="9 10">
    <name type="scientific">Hibiscus sabdariffa</name>
    <name type="common">roselle</name>
    <dbReference type="NCBI Taxonomy" id="183260"/>
    <lineage>
        <taxon>Eukaryota</taxon>
        <taxon>Viridiplantae</taxon>
        <taxon>Streptophyta</taxon>
        <taxon>Embryophyta</taxon>
        <taxon>Tracheophyta</taxon>
        <taxon>Spermatophyta</taxon>
        <taxon>Magnoliopsida</taxon>
        <taxon>eudicotyledons</taxon>
        <taxon>Gunneridae</taxon>
        <taxon>Pentapetalae</taxon>
        <taxon>rosids</taxon>
        <taxon>malvids</taxon>
        <taxon>Malvales</taxon>
        <taxon>Malvaceae</taxon>
        <taxon>Malvoideae</taxon>
        <taxon>Hibiscus</taxon>
    </lineage>
</organism>
<keyword evidence="10" id="KW-1185">Reference proteome</keyword>
<gene>
    <name evidence="9" type="ORF">V6N11_047077</name>
</gene>
<dbReference type="InterPro" id="IPR004326">
    <property type="entry name" value="Mlo"/>
</dbReference>
<dbReference type="Proteomes" id="UP001396334">
    <property type="component" value="Unassembled WGS sequence"/>
</dbReference>
<evidence type="ECO:0000256" key="8">
    <source>
        <dbReference type="SAM" id="MobiDB-lite"/>
    </source>
</evidence>
<feature type="compositionally biased region" description="Basic and acidic residues" evidence="8">
    <location>
        <begin position="65"/>
        <end position="79"/>
    </location>
</feature>
<feature type="compositionally biased region" description="Polar residues" evidence="8">
    <location>
        <begin position="80"/>
        <end position="94"/>
    </location>
</feature>
<comment type="similarity">
    <text evidence="2">Belongs to the MLO family.</text>
</comment>
<evidence type="ECO:0000256" key="7">
    <source>
        <dbReference type="ARBA" id="ARBA00023265"/>
    </source>
</evidence>
<keyword evidence="3" id="KW-0812">Transmembrane</keyword>
<evidence type="ECO:0000256" key="5">
    <source>
        <dbReference type="ARBA" id="ARBA00022989"/>
    </source>
</evidence>
<keyword evidence="5" id="KW-1133">Transmembrane helix</keyword>
<keyword evidence="7" id="KW-0568">Pathogenesis-related protein</keyword>
<reference evidence="9 10" key="1">
    <citation type="journal article" date="2024" name="G3 (Bethesda)">
        <title>Genome assembly of Hibiscus sabdariffa L. provides insights into metabolisms of medicinal natural products.</title>
        <authorList>
            <person name="Kim T."/>
        </authorList>
    </citation>
    <scope>NUCLEOTIDE SEQUENCE [LARGE SCALE GENOMIC DNA]</scope>
    <source>
        <strain evidence="9">TK-2024</strain>
        <tissue evidence="9">Old leaves</tissue>
    </source>
</reference>
<dbReference type="Pfam" id="PF03094">
    <property type="entry name" value="Mlo"/>
    <property type="match status" value="1"/>
</dbReference>
<evidence type="ECO:0000256" key="6">
    <source>
        <dbReference type="ARBA" id="ARBA00023136"/>
    </source>
</evidence>
<keyword evidence="4" id="KW-0611">Plant defense</keyword>
<comment type="subcellular location">
    <subcellularLocation>
        <location evidence="1">Membrane</location>
        <topology evidence="1">Multi-pass membrane protein</topology>
    </subcellularLocation>
</comment>
<comment type="caution">
    <text evidence="9">The sequence shown here is derived from an EMBL/GenBank/DDBJ whole genome shotgun (WGS) entry which is preliminary data.</text>
</comment>
<keyword evidence="6" id="KW-0472">Membrane</keyword>
<accession>A0ABR1ZBD7</accession>